<dbReference type="NCBIfam" id="TIGR01420">
    <property type="entry name" value="pilT_fam"/>
    <property type="match status" value="1"/>
</dbReference>
<dbReference type="Gene3D" id="3.40.50.300">
    <property type="entry name" value="P-loop containing nucleotide triphosphate hydrolases"/>
    <property type="match status" value="1"/>
</dbReference>
<dbReference type="EMBL" id="SGBC01000004">
    <property type="protein sequence ID" value="RZD15610.1"/>
    <property type="molecule type" value="Genomic_DNA"/>
</dbReference>
<gene>
    <name evidence="4" type="ORF">EVJ46_08740</name>
</gene>
<evidence type="ECO:0000259" key="3">
    <source>
        <dbReference type="PROSITE" id="PS00662"/>
    </source>
</evidence>
<dbReference type="InterPro" id="IPR006321">
    <property type="entry name" value="PilT/PilU"/>
</dbReference>
<dbReference type="SUPFAM" id="SSF52540">
    <property type="entry name" value="P-loop containing nucleoside triphosphate hydrolases"/>
    <property type="match status" value="1"/>
</dbReference>
<dbReference type="InterPro" id="IPR050921">
    <property type="entry name" value="T4SS_GSP_E_ATPase"/>
</dbReference>
<comment type="similarity">
    <text evidence="1">Belongs to the GSP E family.</text>
</comment>
<dbReference type="GO" id="GO:0016887">
    <property type="term" value="F:ATP hydrolysis activity"/>
    <property type="evidence" value="ECO:0007669"/>
    <property type="project" value="InterPro"/>
</dbReference>
<dbReference type="InterPro" id="IPR027417">
    <property type="entry name" value="P-loop_NTPase"/>
</dbReference>
<dbReference type="PANTHER" id="PTHR30486">
    <property type="entry name" value="TWITCHING MOTILITY PROTEIN PILT"/>
    <property type="match status" value="1"/>
</dbReference>
<dbReference type="CDD" id="cd01131">
    <property type="entry name" value="PilT"/>
    <property type="match status" value="1"/>
</dbReference>
<proteinExistence type="inferred from homology"/>
<evidence type="ECO:0000256" key="1">
    <source>
        <dbReference type="ARBA" id="ARBA00006611"/>
    </source>
</evidence>
<dbReference type="InterPro" id="IPR001482">
    <property type="entry name" value="T2SS/T4SS_dom"/>
</dbReference>
<dbReference type="AlphaFoldDB" id="A0A519BEB6"/>
<feature type="region of interest" description="Disordered" evidence="2">
    <location>
        <begin position="366"/>
        <end position="405"/>
    </location>
</feature>
<dbReference type="SMART" id="SM00382">
    <property type="entry name" value="AAA"/>
    <property type="match status" value="1"/>
</dbReference>
<organism evidence="4 5">
    <name type="scientific">Acididesulfobacter guangdongensis</name>
    <dbReference type="NCBI Taxonomy" id="2597225"/>
    <lineage>
        <taxon>Bacteria</taxon>
        <taxon>Deltaproteobacteria</taxon>
        <taxon>Candidatus Acidulodesulfobacterales</taxon>
        <taxon>Candidatus Acididesulfobacter</taxon>
    </lineage>
</organism>
<evidence type="ECO:0000256" key="2">
    <source>
        <dbReference type="SAM" id="MobiDB-lite"/>
    </source>
</evidence>
<evidence type="ECO:0000313" key="4">
    <source>
        <dbReference type="EMBL" id="RZD15610.1"/>
    </source>
</evidence>
<dbReference type="Pfam" id="PF00437">
    <property type="entry name" value="T2SSE"/>
    <property type="match status" value="1"/>
</dbReference>
<dbReference type="PROSITE" id="PS00662">
    <property type="entry name" value="T2SP_E"/>
    <property type="match status" value="1"/>
</dbReference>
<sequence>MSSIADLLKTTVDMGASDLHIAAGSPPVIRLRGSLAPLNFPSLSPSDTQGLCYSVITDAQKKRFEETHELDFSFSQKGVSRFRGNLYFDRGSIAGAFRVIPHAIPSIDALGLPPIIKEIIKSPRGLILVTGPTGSGKTTSLAAMIDSINATRHEHIITIEDPIEYIFQHKSCLVNQREVGQDSYSFVESLRHILREDPDVVLIGEIRDMETMEAALTIAETGHLTFGTLHTNSAVQTISRIIDIFPSDQQSQVRSSLSLSLVGVMSQTLIPKIDNLGRILAAEVMIPNAAIRNLIRENKIHQIYSQLQLGQEKYGMQTLNQALASLVNNRIISETEAYSRSSDVDELKQNINSGLISKGGSLNNNISSNVNNNAGTKGTQQQNQNGSSFNKTNDGLFSGIDFDKL</sequence>
<reference evidence="4 5" key="1">
    <citation type="journal article" date="2019" name="ISME J.">
        <title>Insights into ecological role of a new deltaproteobacterial order Candidatus Acidulodesulfobacterales by metagenomics and metatranscriptomics.</title>
        <authorList>
            <person name="Tan S."/>
            <person name="Liu J."/>
            <person name="Fang Y."/>
            <person name="Hedlund B.P."/>
            <person name="Lian Z.H."/>
            <person name="Huang L.Y."/>
            <person name="Li J.T."/>
            <person name="Huang L.N."/>
            <person name="Li W.J."/>
            <person name="Jiang H.C."/>
            <person name="Dong H.L."/>
            <person name="Shu W.S."/>
        </authorList>
    </citation>
    <scope>NUCLEOTIDE SEQUENCE [LARGE SCALE GENOMIC DNA]</scope>
    <source>
        <strain evidence="4">AP2</strain>
    </source>
</reference>
<dbReference type="PANTHER" id="PTHR30486:SF16">
    <property type="entry name" value="TWITCHING MOTILITY PROTEIN PILT"/>
    <property type="match status" value="1"/>
</dbReference>
<dbReference type="GO" id="GO:0005524">
    <property type="term" value="F:ATP binding"/>
    <property type="evidence" value="ECO:0007669"/>
    <property type="project" value="InterPro"/>
</dbReference>
<comment type="caution">
    <text evidence="4">The sequence shown here is derived from an EMBL/GenBank/DDBJ whole genome shotgun (WGS) entry which is preliminary data.</text>
</comment>
<evidence type="ECO:0000313" key="5">
    <source>
        <dbReference type="Proteomes" id="UP000316562"/>
    </source>
</evidence>
<protein>
    <submittedName>
        <fullName evidence="4">Type IV pilus twitching motility protein PilT</fullName>
    </submittedName>
</protein>
<accession>A0A519BEB6</accession>
<feature type="domain" description="Bacterial type II secretion system protein E" evidence="3">
    <location>
        <begin position="194"/>
        <end position="208"/>
    </location>
</feature>
<dbReference type="Gene3D" id="3.30.450.90">
    <property type="match status" value="1"/>
</dbReference>
<dbReference type="InterPro" id="IPR003593">
    <property type="entry name" value="AAA+_ATPase"/>
</dbReference>
<feature type="compositionally biased region" description="Low complexity" evidence="2">
    <location>
        <begin position="366"/>
        <end position="391"/>
    </location>
</feature>
<name>A0A519BEB6_ACIG2</name>
<dbReference type="Proteomes" id="UP000316562">
    <property type="component" value="Unassembled WGS sequence"/>
</dbReference>